<dbReference type="RefSeq" id="WP_124978314.1">
    <property type="nucleotide sequence ID" value="NZ_BDQK01000003.1"/>
</dbReference>
<dbReference type="Proteomes" id="UP000287247">
    <property type="component" value="Unassembled WGS sequence"/>
</dbReference>
<keyword evidence="2" id="KW-1185">Reference proteome</keyword>
<name>A0A401IEF0_APHSA</name>
<dbReference type="EMBL" id="BDQK01000003">
    <property type="protein sequence ID" value="GBF79589.1"/>
    <property type="molecule type" value="Genomic_DNA"/>
</dbReference>
<evidence type="ECO:0000313" key="1">
    <source>
        <dbReference type="EMBL" id="GBF79589.1"/>
    </source>
</evidence>
<gene>
    <name evidence="1" type="ORF">AsFPU1_0987</name>
</gene>
<protein>
    <submittedName>
        <fullName evidence="1">HrcA family transcriptional regulator</fullName>
    </submittedName>
</protein>
<comment type="caution">
    <text evidence="1">The sequence shown here is derived from an EMBL/GenBank/DDBJ whole genome shotgun (WGS) entry which is preliminary data.</text>
</comment>
<evidence type="ECO:0000313" key="2">
    <source>
        <dbReference type="Proteomes" id="UP000287247"/>
    </source>
</evidence>
<organism evidence="1 2">
    <name type="scientific">Aphanothece sacrum FPU1</name>
    <dbReference type="NCBI Taxonomy" id="1920663"/>
    <lineage>
        <taxon>Bacteria</taxon>
        <taxon>Bacillati</taxon>
        <taxon>Cyanobacteriota</taxon>
        <taxon>Cyanophyceae</taxon>
        <taxon>Oscillatoriophycideae</taxon>
        <taxon>Chroococcales</taxon>
        <taxon>Aphanothecaceae</taxon>
        <taxon>Aphanothece</taxon>
    </lineage>
</organism>
<sequence length="131" mass="15228">MPIITFSINKNQEEFLKTYVENNESLNLTAKRLLLEMLESYELTDNARNPNWEERLTSLESTVQDLAKVLSELTNKDEFFLEAPQPLEEMLSKFPEGRTANDAKEFVRRVIADNRVQPEKKTKKETAEAFS</sequence>
<reference evidence="2" key="1">
    <citation type="submission" date="2017-05" db="EMBL/GenBank/DDBJ databases">
        <title>Physiological properties and genetic analysis related to exopolysaccharide production of fresh-water unicellular cyanobacterium Aphanothece sacrum, Suizenji Nori, that has been cultured as a food source in Japan.</title>
        <authorList>
            <person name="Kanesaki Y."/>
            <person name="Yoshikawa S."/>
            <person name="Ohki K."/>
        </authorList>
    </citation>
    <scope>NUCLEOTIDE SEQUENCE [LARGE SCALE GENOMIC DNA]</scope>
    <source>
        <strain evidence="2">FPU1</strain>
    </source>
</reference>
<dbReference type="AlphaFoldDB" id="A0A401IEF0"/>
<accession>A0A401IEF0</accession>
<proteinExistence type="predicted"/>